<gene>
    <name evidence="1" type="ORF">LYSIN_03387</name>
</gene>
<dbReference type="Proteomes" id="UP000237319">
    <property type="component" value="Unassembled WGS sequence"/>
</dbReference>
<evidence type="ECO:0000313" key="1">
    <source>
        <dbReference type="EMBL" id="POZ55090.1"/>
    </source>
</evidence>
<proteinExistence type="predicted"/>
<keyword evidence="2" id="KW-1185">Reference proteome</keyword>
<protein>
    <submittedName>
        <fullName evidence="1">Uncharacterized protein</fullName>
    </submittedName>
</protein>
<accession>A0A2S5CWC2</accession>
<dbReference type="AlphaFoldDB" id="A0A2S5CWC2"/>
<comment type="caution">
    <text evidence="1">The sequence shown here is derived from an EMBL/GenBank/DDBJ whole genome shotgun (WGS) entry which is preliminary data.</text>
</comment>
<dbReference type="EMBL" id="PGLV01000002">
    <property type="protein sequence ID" value="POZ55090.1"/>
    <property type="molecule type" value="Genomic_DNA"/>
</dbReference>
<dbReference type="RefSeq" id="WP_103977725.1">
    <property type="nucleotide sequence ID" value="NZ_PGLV01000002.1"/>
</dbReference>
<evidence type="ECO:0000313" key="2">
    <source>
        <dbReference type="Proteomes" id="UP000237319"/>
    </source>
</evidence>
<organism evidence="1 2">
    <name type="scientific">Lysinibacillus sphaericus</name>
    <name type="common">Bacillus sphaericus</name>
    <dbReference type="NCBI Taxonomy" id="1421"/>
    <lineage>
        <taxon>Bacteria</taxon>
        <taxon>Bacillati</taxon>
        <taxon>Bacillota</taxon>
        <taxon>Bacilli</taxon>
        <taxon>Bacillales</taxon>
        <taxon>Bacillaceae</taxon>
        <taxon>Lysinibacillus</taxon>
    </lineage>
</organism>
<name>A0A2S5CWC2_LYSSH</name>
<reference evidence="1 2" key="1">
    <citation type="submission" date="2017-11" db="EMBL/GenBank/DDBJ databases">
        <title>Genome sequence of Lysinibacillus sphaericus, a lignin-degrading bacteria isolated from municipal solid waste soil.</title>
        <authorList>
            <person name="Persinoti G.F."/>
            <person name="Paixao D.A."/>
            <person name="Bugg T.D."/>
            <person name="Squina F.M."/>
        </authorList>
    </citation>
    <scope>NUCLEOTIDE SEQUENCE [LARGE SCALE GENOMIC DNA]</scope>
    <source>
        <strain evidence="1 2">A1</strain>
    </source>
</reference>
<sequence length="123" mass="14234">MSTDFLEEKLRETFSYLQSIEGVKPVDDILAVLNDATIFPEITTLIHNSKFELIYLYEEQQVLLKTMTNGITIDSSFMQEVHLIYQYIEMIECILTGIIATDKIKNYSLNLLSLKYSELIQSI</sequence>